<proteinExistence type="predicted"/>
<evidence type="ECO:0000256" key="2">
    <source>
        <dbReference type="ARBA" id="ARBA00022448"/>
    </source>
</evidence>
<keyword evidence="2" id="KW-0813">Transport</keyword>
<evidence type="ECO:0000313" key="9">
    <source>
        <dbReference type="RefSeq" id="XP_017770748.1"/>
    </source>
</evidence>
<feature type="domain" description="Cyclic nucleotide-binding" evidence="7">
    <location>
        <begin position="594"/>
        <end position="707"/>
    </location>
</feature>
<dbReference type="PROSITE" id="PS50042">
    <property type="entry name" value="CNMP_BINDING_3"/>
    <property type="match status" value="1"/>
</dbReference>
<name>A0ABM1M848_NICVS</name>
<dbReference type="RefSeq" id="XP_017770748.1">
    <property type="nucleotide sequence ID" value="XM_017915259.1"/>
</dbReference>
<reference evidence="9" key="1">
    <citation type="submission" date="2025-08" db="UniProtKB">
        <authorList>
            <consortium name="RefSeq"/>
        </authorList>
    </citation>
    <scope>IDENTIFICATION</scope>
    <source>
        <tissue evidence="9">Whole Larva</tissue>
    </source>
</reference>
<accession>A0ABM1M848</accession>
<evidence type="ECO:0000256" key="3">
    <source>
        <dbReference type="ARBA" id="ARBA00022475"/>
    </source>
</evidence>
<dbReference type="InterPro" id="IPR000595">
    <property type="entry name" value="cNMP-bd_dom"/>
</dbReference>
<dbReference type="Proteomes" id="UP000695000">
    <property type="component" value="Unplaced"/>
</dbReference>
<feature type="compositionally biased region" description="Basic residues" evidence="5">
    <location>
        <begin position="863"/>
        <end position="874"/>
    </location>
</feature>
<dbReference type="SUPFAM" id="SSF51206">
    <property type="entry name" value="cAMP-binding domain-like"/>
    <property type="match status" value="1"/>
</dbReference>
<feature type="transmembrane region" description="Helical" evidence="6">
    <location>
        <begin position="212"/>
        <end position="236"/>
    </location>
</feature>
<sequence>MTKLTHKNNPIHKTPNELLYEHTNITPILKRIGRVLLQTVCMLKDGELAKYKYLGTMLESETILTFIPVTICFDLCTGYNEGIISQWYHFLIISMRYIIGGIIVGVIMGKCTAVLMCWLYNEPLGALSVSIGMTFLTYYLCVFVLSFSGILAVVCVVCFIAVEKHRFSSEVDCCIFSFWGTLNYIIEIAIIMNCTTEIVVHISKIFDIREVYGTIITYFAANITRFFSFLLLGLLLNRLSYDVNLRCLMVLGWSGVKGNMNLLLILLLLTDEHTNVMAQEFILEVMVFTFLSLCINSTSMKMTLKLIGLSELSTARRTNMNNCMKFIMEKRICIINILKLNRYLSDANWSLVRLETIMKHPYKLKVTDDVDEDDEFMWNSRNMICPDCLKEVPLEISEKEMEEMLKDAQVKILKAKKVSVIKQYEKGTINKNCLQVLANSLEIMIESNPKSNSLELRGFLRQNAVVNCCDEIIDIISQLIEVRLIRDILLKQVHDEKHTLIKEMEQVQKERPWIAITVKTKQAIRTTLNAMEEALNELKFSGFVDNIEYALIYKEIFEKQKVLRNMKFVQPSPPKVIFNEVPWMAEDAEIIEFLYNHVQTVSWDVGEIVCKDGNFSAGVYIVVTGLLRLKYTPKDQTLEKSHDFGKIPIIDYLSTLKFDTKLDDNIMSGNSIGELSVLTGRPYDCTIVTDSPSQAYLLTSEVIKEAMKINSDPVKGLEARMWKCTTINLAVAVLMDIPLYQSFTQEQIKFKLERAFMPNLRCYKMFIITEMMDDIILLEGVASDYNSGDLFVAPMLIPRTIQKLILPRSSYLTLEEPVETRLLIIPMGDAKEYEIMEYEEEIAELVSVVSSSCLLHASQDQPKKKKKSKRRIHKDSRMLTKESDESLYQSSNVKFEILDDVKMSFRISSANSKLKKERENSWWIN</sequence>
<evidence type="ECO:0000313" key="8">
    <source>
        <dbReference type="Proteomes" id="UP000695000"/>
    </source>
</evidence>
<dbReference type="CDD" id="cd00038">
    <property type="entry name" value="CAP_ED"/>
    <property type="match status" value="1"/>
</dbReference>
<feature type="transmembrane region" description="Helical" evidence="6">
    <location>
        <begin position="136"/>
        <end position="162"/>
    </location>
</feature>
<keyword evidence="4" id="KW-0406">Ion transport</keyword>
<feature type="transmembrane region" description="Helical" evidence="6">
    <location>
        <begin position="248"/>
        <end position="270"/>
    </location>
</feature>
<keyword evidence="3" id="KW-1003">Cell membrane</keyword>
<evidence type="ECO:0000256" key="4">
    <source>
        <dbReference type="ARBA" id="ARBA00023065"/>
    </source>
</evidence>
<comment type="subcellular location">
    <subcellularLocation>
        <location evidence="1">Cell membrane</location>
        <topology evidence="1">Multi-pass membrane protein</topology>
    </subcellularLocation>
</comment>
<evidence type="ECO:0000256" key="1">
    <source>
        <dbReference type="ARBA" id="ARBA00004651"/>
    </source>
</evidence>
<dbReference type="Gene3D" id="2.60.120.10">
    <property type="entry name" value="Jelly Rolls"/>
    <property type="match status" value="1"/>
</dbReference>
<evidence type="ECO:0000256" key="5">
    <source>
        <dbReference type="SAM" id="MobiDB-lite"/>
    </source>
</evidence>
<dbReference type="InterPro" id="IPR014710">
    <property type="entry name" value="RmlC-like_jellyroll"/>
</dbReference>
<dbReference type="PANTHER" id="PTHR10110:SF86">
    <property type="entry name" value="SODIUM_HYDROGEN EXCHANGER 7"/>
    <property type="match status" value="1"/>
</dbReference>
<keyword evidence="6" id="KW-0812">Transmembrane</keyword>
<feature type="transmembrane region" description="Helical" evidence="6">
    <location>
        <begin position="97"/>
        <end position="121"/>
    </location>
</feature>
<dbReference type="InterPro" id="IPR018490">
    <property type="entry name" value="cNMP-bd_dom_sf"/>
</dbReference>
<evidence type="ECO:0000256" key="6">
    <source>
        <dbReference type="SAM" id="Phobius"/>
    </source>
</evidence>
<feature type="transmembrane region" description="Helical" evidence="6">
    <location>
        <begin position="174"/>
        <end position="192"/>
    </location>
</feature>
<evidence type="ECO:0000259" key="7">
    <source>
        <dbReference type="PROSITE" id="PS50042"/>
    </source>
</evidence>
<feature type="region of interest" description="Disordered" evidence="5">
    <location>
        <begin position="859"/>
        <end position="880"/>
    </location>
</feature>
<gene>
    <name evidence="9" type="primary">LOC108558364</name>
</gene>
<dbReference type="InterPro" id="IPR018422">
    <property type="entry name" value="Cation/H_exchanger_CPA1"/>
</dbReference>
<keyword evidence="6" id="KW-0472">Membrane</keyword>
<dbReference type="PANTHER" id="PTHR10110">
    <property type="entry name" value="SODIUM/HYDROGEN EXCHANGER"/>
    <property type="match status" value="1"/>
</dbReference>
<organism evidence="8 9">
    <name type="scientific">Nicrophorus vespilloides</name>
    <name type="common">Boreal carrion beetle</name>
    <dbReference type="NCBI Taxonomy" id="110193"/>
    <lineage>
        <taxon>Eukaryota</taxon>
        <taxon>Metazoa</taxon>
        <taxon>Ecdysozoa</taxon>
        <taxon>Arthropoda</taxon>
        <taxon>Hexapoda</taxon>
        <taxon>Insecta</taxon>
        <taxon>Pterygota</taxon>
        <taxon>Neoptera</taxon>
        <taxon>Endopterygota</taxon>
        <taxon>Coleoptera</taxon>
        <taxon>Polyphaga</taxon>
        <taxon>Staphyliniformia</taxon>
        <taxon>Silphidae</taxon>
        <taxon>Nicrophorinae</taxon>
        <taxon>Nicrophorus</taxon>
    </lineage>
</organism>
<dbReference type="GeneID" id="108558364"/>
<keyword evidence="6" id="KW-1133">Transmembrane helix</keyword>
<protein>
    <submittedName>
        <fullName evidence="9">Sodium/hydrogen exchanger 10-like</fullName>
    </submittedName>
</protein>
<keyword evidence="8" id="KW-1185">Reference proteome</keyword>